<name>A0ABP9UU96_9BACT</name>
<proteinExistence type="predicted"/>
<comment type="catalytic activity">
    <reaction evidence="4">
        <text>biotin + L-lysyl-[protein] + ATP = N(6)-biotinyl-L-lysyl-[protein] + AMP + diphosphate + H(+)</text>
        <dbReference type="Rhea" id="RHEA:11756"/>
        <dbReference type="Rhea" id="RHEA-COMP:9752"/>
        <dbReference type="Rhea" id="RHEA-COMP:10505"/>
        <dbReference type="ChEBI" id="CHEBI:15378"/>
        <dbReference type="ChEBI" id="CHEBI:29969"/>
        <dbReference type="ChEBI" id="CHEBI:30616"/>
        <dbReference type="ChEBI" id="CHEBI:33019"/>
        <dbReference type="ChEBI" id="CHEBI:57586"/>
        <dbReference type="ChEBI" id="CHEBI:83144"/>
        <dbReference type="ChEBI" id="CHEBI:456215"/>
        <dbReference type="EC" id="6.3.4.15"/>
    </reaction>
</comment>
<dbReference type="Gene3D" id="3.30.930.10">
    <property type="entry name" value="Bira Bifunctional Protein, Domain 2"/>
    <property type="match status" value="1"/>
</dbReference>
<dbReference type="SUPFAM" id="SSF55681">
    <property type="entry name" value="Class II aaRS and biotin synthetases"/>
    <property type="match status" value="1"/>
</dbReference>
<dbReference type="Gene3D" id="2.30.30.100">
    <property type="match status" value="1"/>
</dbReference>
<dbReference type="PANTHER" id="PTHR12835:SF5">
    <property type="entry name" value="BIOTIN--PROTEIN LIGASE"/>
    <property type="match status" value="1"/>
</dbReference>
<organism evidence="6 7">
    <name type="scientific">Haloferula sargassicola</name>
    <dbReference type="NCBI Taxonomy" id="490096"/>
    <lineage>
        <taxon>Bacteria</taxon>
        <taxon>Pseudomonadati</taxon>
        <taxon>Verrucomicrobiota</taxon>
        <taxon>Verrucomicrobiia</taxon>
        <taxon>Verrucomicrobiales</taxon>
        <taxon>Verrucomicrobiaceae</taxon>
        <taxon>Haloferula</taxon>
    </lineage>
</organism>
<keyword evidence="2" id="KW-0092">Biotin</keyword>
<accession>A0ABP9UU96</accession>
<dbReference type="InterPro" id="IPR004143">
    <property type="entry name" value="BPL_LPL_catalytic"/>
</dbReference>
<dbReference type="GO" id="GO:0016874">
    <property type="term" value="F:ligase activity"/>
    <property type="evidence" value="ECO:0007669"/>
    <property type="project" value="UniProtKB-KW"/>
</dbReference>
<keyword evidence="1 6" id="KW-0436">Ligase</keyword>
<sequence>MSDWRAPEGWRIEVVDEIDSTNEEWKRRQPGHGRVLVALKQSAGRGRRGNVWLSEPGVGLTFSVALRPSEPKGMWPRLALATGLAVAEALGKLGIEAEVKWPNDVLLGGKKVCGVLVEAVGEVAVIGIGLNVNAVDLPEGLEATSLRIVAGREFEVTEVLGLILDRLKSRTGQIGADFPELVARLRERCFLSGKRVRLKSPSGPTEGVVQGIGDGGELLLQTAEGLQRLLQADEVRAVE</sequence>
<evidence type="ECO:0000256" key="4">
    <source>
        <dbReference type="ARBA" id="ARBA00047846"/>
    </source>
</evidence>
<dbReference type="RefSeq" id="WP_353568418.1">
    <property type="nucleotide sequence ID" value="NZ_BAABRI010000024.1"/>
</dbReference>
<dbReference type="InterPro" id="IPR004408">
    <property type="entry name" value="Biotin_CoA_COase_ligase"/>
</dbReference>
<dbReference type="PROSITE" id="PS51733">
    <property type="entry name" value="BPL_LPL_CATALYTIC"/>
    <property type="match status" value="1"/>
</dbReference>
<evidence type="ECO:0000256" key="3">
    <source>
        <dbReference type="ARBA" id="ARBA00024227"/>
    </source>
</evidence>
<reference evidence="6 7" key="1">
    <citation type="submission" date="2024-02" db="EMBL/GenBank/DDBJ databases">
        <title>Haloferula sargassicola NBRC 104335.</title>
        <authorList>
            <person name="Ichikawa N."/>
            <person name="Katano-Makiyama Y."/>
            <person name="Hidaka K."/>
        </authorList>
    </citation>
    <scope>NUCLEOTIDE SEQUENCE [LARGE SCALE GENOMIC DNA]</scope>
    <source>
        <strain evidence="6 7">NBRC 104335</strain>
    </source>
</reference>
<evidence type="ECO:0000313" key="6">
    <source>
        <dbReference type="EMBL" id="GAA5484322.1"/>
    </source>
</evidence>
<dbReference type="Pfam" id="PF02237">
    <property type="entry name" value="BPL_C"/>
    <property type="match status" value="1"/>
</dbReference>
<dbReference type="EMBL" id="BAABRI010000024">
    <property type="protein sequence ID" value="GAA5484322.1"/>
    <property type="molecule type" value="Genomic_DNA"/>
</dbReference>
<dbReference type="NCBIfam" id="TIGR00121">
    <property type="entry name" value="birA_ligase"/>
    <property type="match status" value="1"/>
</dbReference>
<dbReference type="InterPro" id="IPR045864">
    <property type="entry name" value="aa-tRNA-synth_II/BPL/LPL"/>
</dbReference>
<evidence type="ECO:0000313" key="7">
    <source>
        <dbReference type="Proteomes" id="UP001476282"/>
    </source>
</evidence>
<comment type="caution">
    <text evidence="6">The sequence shown here is derived from an EMBL/GenBank/DDBJ whole genome shotgun (WGS) entry which is preliminary data.</text>
</comment>
<evidence type="ECO:0000256" key="2">
    <source>
        <dbReference type="ARBA" id="ARBA00023267"/>
    </source>
</evidence>
<dbReference type="EC" id="6.3.4.15" evidence="3"/>
<keyword evidence="7" id="KW-1185">Reference proteome</keyword>
<evidence type="ECO:0000259" key="5">
    <source>
        <dbReference type="PROSITE" id="PS51733"/>
    </source>
</evidence>
<dbReference type="InterPro" id="IPR003142">
    <property type="entry name" value="BPL_C"/>
</dbReference>
<evidence type="ECO:0000256" key="1">
    <source>
        <dbReference type="ARBA" id="ARBA00022598"/>
    </source>
</evidence>
<dbReference type="PANTHER" id="PTHR12835">
    <property type="entry name" value="BIOTIN PROTEIN LIGASE"/>
    <property type="match status" value="1"/>
</dbReference>
<dbReference type="CDD" id="cd16442">
    <property type="entry name" value="BPL"/>
    <property type="match status" value="1"/>
</dbReference>
<dbReference type="Pfam" id="PF03099">
    <property type="entry name" value="BPL_LplA_LipB"/>
    <property type="match status" value="1"/>
</dbReference>
<dbReference type="Proteomes" id="UP001476282">
    <property type="component" value="Unassembled WGS sequence"/>
</dbReference>
<feature type="domain" description="BPL/LPL catalytic" evidence="5">
    <location>
        <begin position="1"/>
        <end position="175"/>
    </location>
</feature>
<protein>
    <recommendedName>
        <fullName evidence="3">biotin--[biotin carboxyl-carrier protein] ligase</fullName>
        <ecNumber evidence="3">6.3.4.15</ecNumber>
    </recommendedName>
</protein>
<gene>
    <name evidence="6" type="primary">birA_2</name>
    <name evidence="6" type="ORF">Hsar01_03565</name>
</gene>